<keyword evidence="1" id="KW-0732">Signal</keyword>
<evidence type="ECO:0000259" key="2">
    <source>
        <dbReference type="PROSITE" id="PS50011"/>
    </source>
</evidence>
<dbReference type="GO" id="GO:0004672">
    <property type="term" value="F:protein kinase activity"/>
    <property type="evidence" value="ECO:0007669"/>
    <property type="project" value="InterPro"/>
</dbReference>
<dbReference type="Proteomes" id="UP000191285">
    <property type="component" value="Unassembled WGS sequence"/>
</dbReference>
<feature type="chain" id="PRO_5013342812" description="Protein kinase domain-containing protein" evidence="1">
    <location>
        <begin position="21"/>
        <end position="541"/>
    </location>
</feature>
<dbReference type="PANTHER" id="PTHR37542">
    <property type="entry name" value="HELO DOMAIN-CONTAINING PROTEIN-RELATED"/>
    <property type="match status" value="1"/>
</dbReference>
<dbReference type="EMBL" id="MLKD01000013">
    <property type="protein sequence ID" value="OQE20294.1"/>
    <property type="molecule type" value="Genomic_DNA"/>
</dbReference>
<evidence type="ECO:0000313" key="4">
    <source>
        <dbReference type="Proteomes" id="UP000191285"/>
    </source>
</evidence>
<dbReference type="Pfam" id="PF24476">
    <property type="entry name" value="DUF7580"/>
    <property type="match status" value="1"/>
</dbReference>
<accession>A0A1V6T2R9</accession>
<dbReference type="InterPro" id="IPR056002">
    <property type="entry name" value="DUF7580"/>
</dbReference>
<dbReference type="Pfam" id="PF14479">
    <property type="entry name" value="HeLo"/>
    <property type="match status" value="1"/>
</dbReference>
<reference evidence="4" key="1">
    <citation type="journal article" date="2017" name="Nat. Microbiol.">
        <title>Global analysis of biosynthetic gene clusters reveals vast potential of secondary metabolite production in Penicillium species.</title>
        <authorList>
            <person name="Nielsen J.C."/>
            <person name="Grijseels S."/>
            <person name="Prigent S."/>
            <person name="Ji B."/>
            <person name="Dainat J."/>
            <person name="Nielsen K.F."/>
            <person name="Frisvad J.C."/>
            <person name="Workman M."/>
            <person name="Nielsen J."/>
        </authorList>
    </citation>
    <scope>NUCLEOTIDE SEQUENCE [LARGE SCALE GENOMIC DNA]</scope>
    <source>
        <strain evidence="4">IBT 24891</strain>
    </source>
</reference>
<evidence type="ECO:0000313" key="3">
    <source>
        <dbReference type="EMBL" id="OQE20294.1"/>
    </source>
</evidence>
<dbReference type="AlphaFoldDB" id="A0A1V6T2R9"/>
<dbReference type="InterPro" id="IPR000719">
    <property type="entry name" value="Prot_kinase_dom"/>
</dbReference>
<dbReference type="InterPro" id="IPR029498">
    <property type="entry name" value="HeLo_dom"/>
</dbReference>
<evidence type="ECO:0000256" key="1">
    <source>
        <dbReference type="SAM" id="SignalP"/>
    </source>
</evidence>
<dbReference type="PROSITE" id="PS50011">
    <property type="entry name" value="PROTEIN_KINASE_DOM"/>
    <property type="match status" value="1"/>
</dbReference>
<dbReference type="Gene3D" id="1.20.120.1020">
    <property type="entry name" value="Prion-inhibition and propagation, HeLo domain"/>
    <property type="match status" value="1"/>
</dbReference>
<feature type="signal peptide" evidence="1">
    <location>
        <begin position="1"/>
        <end position="20"/>
    </location>
</feature>
<dbReference type="Gene3D" id="1.10.510.10">
    <property type="entry name" value="Transferase(Phosphotransferase) domain 1"/>
    <property type="match status" value="1"/>
</dbReference>
<feature type="domain" description="Protein kinase" evidence="2">
    <location>
        <begin position="154"/>
        <end position="541"/>
    </location>
</feature>
<dbReference type="PANTHER" id="PTHR37542:SF1">
    <property type="entry name" value="PRION-INHIBITION AND PROPAGATION HELO DOMAIN-CONTAINING PROTEIN"/>
    <property type="match status" value="1"/>
</dbReference>
<comment type="caution">
    <text evidence="3">The sequence shown here is derived from an EMBL/GenBank/DDBJ whole genome shotgun (WGS) entry which is preliminary data.</text>
</comment>
<protein>
    <recommendedName>
        <fullName evidence="2">Protein kinase domain-containing protein</fullName>
    </recommendedName>
</protein>
<dbReference type="GO" id="GO:0005524">
    <property type="term" value="F:ATP binding"/>
    <property type="evidence" value="ECO:0007669"/>
    <property type="project" value="InterPro"/>
</dbReference>
<gene>
    <name evidence="3" type="ORF">PENSTE_c013G02956</name>
</gene>
<organism evidence="3 4">
    <name type="scientific">Penicillium steckii</name>
    <dbReference type="NCBI Taxonomy" id="303698"/>
    <lineage>
        <taxon>Eukaryota</taxon>
        <taxon>Fungi</taxon>
        <taxon>Dikarya</taxon>
        <taxon>Ascomycota</taxon>
        <taxon>Pezizomycotina</taxon>
        <taxon>Eurotiomycetes</taxon>
        <taxon>Eurotiomycetidae</taxon>
        <taxon>Eurotiales</taxon>
        <taxon>Aspergillaceae</taxon>
        <taxon>Penicillium</taxon>
    </lineage>
</organism>
<sequence length="541" mass="61533">MEAAGLVLSVISLFGSCVKGYQLLSDVKSSGQDSAILLCRLQIEEKRLLIWGQTVGLAEETCRIPVQDFDTILTVLAEINSITQDTAVMKKRYGASREPSNEVLSHKNPIEYIQSSPFYQELGRRIDEKLRSPGHSLKTGLRWVFDRKDLEKLVVDLRELNNGLYALFEGANRLASLSRFNDMCLLSSASNDIEKLAIIRDASKSSYEGLSRTVDQRIHLLDLETSSREVPRSATQISLDQFVWIQSKTARSIAHFGEEVVFVEWREYADGSLHHGQLVSILDQRIAELSILLGRKPKPDGFQVMDCLGYCHDESKQRFGLVYNLPILETDKPPEIISLYDLIHPKAGTNTIFPSLNDRFLLSRMLANSLLQLHSTSWLHRNLRSSHILFVKSGNSMDWLKEPFISGFGYSRMDNPDAVSLPLCAQDEESAYQHPELADNSRIGYRKEYDAYSLGIILTEIGFWRPIFKFRKSEYNSKRNHRRLLEYQLSGDLAHRMGQQFEHAVRLLLTGKAYGDSKVEGEQLIAFSRDIVSQLELRIPS</sequence>
<dbReference type="SUPFAM" id="SSF56112">
    <property type="entry name" value="Protein kinase-like (PK-like)"/>
    <property type="match status" value="1"/>
</dbReference>
<dbReference type="InterPro" id="IPR038305">
    <property type="entry name" value="HeLo_sf"/>
</dbReference>
<proteinExistence type="predicted"/>
<name>A0A1V6T2R9_9EURO</name>
<dbReference type="OrthoDB" id="1911848at2759"/>
<keyword evidence="4" id="KW-1185">Reference proteome</keyword>
<dbReference type="InterPro" id="IPR011009">
    <property type="entry name" value="Kinase-like_dom_sf"/>
</dbReference>